<keyword evidence="2" id="KW-1185">Reference proteome</keyword>
<reference evidence="1 2" key="1">
    <citation type="journal article" date="2015" name="Genome Biol. Evol.">
        <title>Phylogenomic analyses indicate that early fungi evolved digesting cell walls of algal ancestors of land plants.</title>
        <authorList>
            <person name="Chang Y."/>
            <person name="Wang S."/>
            <person name="Sekimoto S."/>
            <person name="Aerts A.L."/>
            <person name="Choi C."/>
            <person name="Clum A."/>
            <person name="LaButti K.M."/>
            <person name="Lindquist E.A."/>
            <person name="Yee Ngan C."/>
            <person name="Ohm R.A."/>
            <person name="Salamov A.A."/>
            <person name="Grigoriev I.V."/>
            <person name="Spatafora J.W."/>
            <person name="Berbee M.L."/>
        </authorList>
    </citation>
    <scope>NUCLEOTIDE SEQUENCE [LARGE SCALE GENOMIC DNA]</scope>
    <source>
        <strain evidence="1 2">NRRL 1564</strain>
    </source>
</reference>
<organism evidence="1 2">
    <name type="scientific">Coemansia reversa (strain ATCC 12441 / NRRL 1564)</name>
    <dbReference type="NCBI Taxonomy" id="763665"/>
    <lineage>
        <taxon>Eukaryota</taxon>
        <taxon>Fungi</taxon>
        <taxon>Fungi incertae sedis</taxon>
        <taxon>Zoopagomycota</taxon>
        <taxon>Kickxellomycotina</taxon>
        <taxon>Kickxellomycetes</taxon>
        <taxon>Kickxellales</taxon>
        <taxon>Kickxellaceae</taxon>
        <taxon>Coemansia</taxon>
    </lineage>
</organism>
<dbReference type="EMBL" id="KZ303491">
    <property type="protein sequence ID" value="PIA18102.1"/>
    <property type="molecule type" value="Genomic_DNA"/>
</dbReference>
<evidence type="ECO:0000313" key="1">
    <source>
        <dbReference type="EMBL" id="PIA18102.1"/>
    </source>
</evidence>
<proteinExistence type="predicted"/>
<protein>
    <submittedName>
        <fullName evidence="1">Uncharacterized protein</fullName>
    </submittedName>
</protein>
<name>A0A2G5BGK1_COERN</name>
<dbReference type="AlphaFoldDB" id="A0A2G5BGK1"/>
<feature type="non-terminal residue" evidence="1">
    <location>
        <position position="1"/>
    </location>
</feature>
<accession>A0A2G5BGK1</accession>
<gene>
    <name evidence="1" type="ORF">COEREDRAFT_39860</name>
</gene>
<sequence>PIPGKGLRCMLIEQVFCVLHIDEFKTSKWCPYCGEGQIKKFLDVDNPQPHRRAETPVIKSHAVLRFNNGKCEGWVVNSTTGDEVERIINRNFSVCLNFRRIVDGLWEHGSIPKHIIHPRCAGNFLEVAPDDGPPTRRQQTE</sequence>
<dbReference type="Proteomes" id="UP000242474">
    <property type="component" value="Unassembled WGS sequence"/>
</dbReference>
<evidence type="ECO:0000313" key="2">
    <source>
        <dbReference type="Proteomes" id="UP000242474"/>
    </source>
</evidence>